<feature type="compositionally biased region" description="Polar residues" evidence="1">
    <location>
        <begin position="43"/>
        <end position="60"/>
    </location>
</feature>
<evidence type="ECO:0000313" key="3">
    <source>
        <dbReference type="Proteomes" id="UP000199161"/>
    </source>
</evidence>
<sequence>MTGDEGGTEDRVLEGGDESERERERERELEDEDEDEGKGANADPNTGPGTDTIAGTATKNAETDANGETNDDPIDRRRTERRECAVCGEEVPAATYREHLLKECSGP</sequence>
<evidence type="ECO:0000313" key="2">
    <source>
        <dbReference type="EMBL" id="SFB69908.1"/>
    </source>
</evidence>
<accession>A0A1I1D9Z9</accession>
<keyword evidence="3" id="KW-1185">Reference proteome</keyword>
<proteinExistence type="predicted"/>
<name>A0A1I1D9Z9_NATHA</name>
<gene>
    <name evidence="2" type="ORF">SAMN05444422_101290</name>
</gene>
<feature type="region of interest" description="Disordered" evidence="1">
    <location>
        <begin position="1"/>
        <end position="78"/>
    </location>
</feature>
<dbReference type="AlphaFoldDB" id="A0A1I1D9Z9"/>
<dbReference type="OrthoDB" id="205428at2157"/>
<dbReference type="EMBL" id="FOKW01000001">
    <property type="protein sequence ID" value="SFB69908.1"/>
    <property type="molecule type" value="Genomic_DNA"/>
</dbReference>
<dbReference type="RefSeq" id="WP_089784714.1">
    <property type="nucleotide sequence ID" value="NZ_FOKW01000001.1"/>
</dbReference>
<feature type="compositionally biased region" description="Basic and acidic residues" evidence="1">
    <location>
        <begin position="8"/>
        <end position="28"/>
    </location>
</feature>
<dbReference type="Proteomes" id="UP000199161">
    <property type="component" value="Unassembled WGS sequence"/>
</dbReference>
<protein>
    <submittedName>
        <fullName evidence="2">Uncharacterized protein</fullName>
    </submittedName>
</protein>
<organism evidence="2 3">
    <name type="scientific">Natronobacterium haloterrestre</name>
    <name type="common">Halobiforma haloterrestris</name>
    <dbReference type="NCBI Taxonomy" id="148448"/>
    <lineage>
        <taxon>Archaea</taxon>
        <taxon>Methanobacteriati</taxon>
        <taxon>Methanobacteriota</taxon>
        <taxon>Stenosarchaea group</taxon>
        <taxon>Halobacteria</taxon>
        <taxon>Halobacteriales</taxon>
        <taxon>Natrialbaceae</taxon>
        <taxon>Natronobacterium</taxon>
    </lineage>
</organism>
<reference evidence="3" key="1">
    <citation type="submission" date="2016-10" db="EMBL/GenBank/DDBJ databases">
        <authorList>
            <person name="Varghese N."/>
            <person name="Submissions S."/>
        </authorList>
    </citation>
    <scope>NUCLEOTIDE SEQUENCE [LARGE SCALE GENOMIC DNA]</scope>
    <source>
        <strain evidence="3">DSM 13078</strain>
    </source>
</reference>
<evidence type="ECO:0000256" key="1">
    <source>
        <dbReference type="SAM" id="MobiDB-lite"/>
    </source>
</evidence>